<dbReference type="SUPFAM" id="SSF55874">
    <property type="entry name" value="ATPase domain of HSP90 chaperone/DNA topoisomerase II/histidine kinase"/>
    <property type="match status" value="1"/>
</dbReference>
<dbReference type="PANTHER" id="PTHR34220:SF7">
    <property type="entry name" value="SENSOR HISTIDINE KINASE YPDA"/>
    <property type="match status" value="1"/>
</dbReference>
<dbReference type="Proteomes" id="UP000622405">
    <property type="component" value="Unassembled WGS sequence"/>
</dbReference>
<dbReference type="InterPro" id="IPR013096">
    <property type="entry name" value="Cupin_2"/>
</dbReference>
<gene>
    <name evidence="5" type="ORF">GH811_02335</name>
</gene>
<dbReference type="InterPro" id="IPR050640">
    <property type="entry name" value="Bact_2-comp_sensor_kinase"/>
</dbReference>
<evidence type="ECO:0000259" key="1">
    <source>
        <dbReference type="Pfam" id="PF02518"/>
    </source>
</evidence>
<proteinExistence type="predicted"/>
<sequence>MEIQKTDWGQIQWHQNYREKQLDLGMNVGIVTINPGAHQPAHVHYEEQMVYILEGQGIAYIDGEALPLETGAIQHWKPGIIHETVNTQDSVLKHLLVTNPDGLDIDRIMTAENTPLKQVPESSLGASRARQLSIAVEAIRTQFLENMHYAYTIFDEQGNRLAQSQYFPQFCIDHCQSGINDGICACMVQKNKDSIKQEHSFVCPHGLVVFNSPIYFDKAFGGYIHGGYIHQSDSRMKTLNGVYDTPESTAVGIRTLIRKISRAISNFCEFNQFRNELIEKEIAIADSQQARITLMKNLQDAEYRMTELRINNHFLFNTLNSMAAMALEGGILTLYQSIVDLSKIFHYNLKSMGRIVPLQKEYEYLKAYLQLQKLRYGDNLKVHYQIDETALAWTVPFNFLQPIVENAFIHGFSPGEPQKITVSIEEIKESLRISIKNNGRIIDQETCNAINLRMRSNTAHGLSMVYHKLEAVYGQHFFFEMMSAVDGETQFEIRVPLMRHDMEGAGHHD</sequence>
<dbReference type="RefSeq" id="WP_186893104.1">
    <property type="nucleotide sequence ID" value="NZ_WJBE01000001.1"/>
</dbReference>
<organism evidence="5 6">
    <name type="scientific">Acetobacterium malicum</name>
    <dbReference type="NCBI Taxonomy" id="52692"/>
    <lineage>
        <taxon>Bacteria</taxon>
        <taxon>Bacillati</taxon>
        <taxon>Bacillota</taxon>
        <taxon>Clostridia</taxon>
        <taxon>Eubacteriales</taxon>
        <taxon>Eubacteriaceae</taxon>
        <taxon>Acetobacterium</taxon>
    </lineage>
</organism>
<reference evidence="5 6" key="1">
    <citation type="journal article" date="2020" name="mSystems">
        <title>Defining Genomic and Predicted Metabolic Features of the Acetobacterium Genus.</title>
        <authorList>
            <person name="Ross D.E."/>
            <person name="Marshall C.W."/>
            <person name="Gulliver D."/>
            <person name="May H.D."/>
            <person name="Norman R.S."/>
        </authorList>
    </citation>
    <scope>NUCLEOTIDE SEQUENCE [LARGE SCALE GENOMIC DNA]</scope>
    <source>
        <strain evidence="5 6">DSM 4132</strain>
    </source>
</reference>
<feature type="domain" description="Cupin type-2" evidence="3">
    <location>
        <begin position="30"/>
        <end position="97"/>
    </location>
</feature>
<keyword evidence="6" id="KW-1185">Reference proteome</keyword>
<dbReference type="InterPro" id="IPR010559">
    <property type="entry name" value="Sig_transdc_His_kin_internal"/>
</dbReference>
<accession>A0ABR6YTH5</accession>
<comment type="caution">
    <text evidence="5">The sequence shown here is derived from an EMBL/GenBank/DDBJ whole genome shotgun (WGS) entry which is preliminary data.</text>
</comment>
<feature type="domain" description="Histidine kinase/HSP90-like ATPase" evidence="1">
    <location>
        <begin position="400"/>
        <end position="497"/>
    </location>
</feature>
<feature type="domain" description="Signal transduction histidine kinase internal region" evidence="2">
    <location>
        <begin position="301"/>
        <end position="380"/>
    </location>
</feature>
<dbReference type="Pfam" id="PF10114">
    <property type="entry name" value="PocR"/>
    <property type="match status" value="1"/>
</dbReference>
<name>A0ABR6YTH5_9FIRM</name>
<dbReference type="PANTHER" id="PTHR34220">
    <property type="entry name" value="SENSOR HISTIDINE KINASE YPDA"/>
    <property type="match status" value="1"/>
</dbReference>
<evidence type="ECO:0000259" key="4">
    <source>
        <dbReference type="Pfam" id="PF10114"/>
    </source>
</evidence>
<dbReference type="Pfam" id="PF07883">
    <property type="entry name" value="Cupin_2"/>
    <property type="match status" value="1"/>
</dbReference>
<protein>
    <submittedName>
        <fullName evidence="5">Cupin domain-containing protein</fullName>
    </submittedName>
</protein>
<evidence type="ECO:0000259" key="2">
    <source>
        <dbReference type="Pfam" id="PF06580"/>
    </source>
</evidence>
<dbReference type="InterPro" id="IPR014710">
    <property type="entry name" value="RmlC-like_jellyroll"/>
</dbReference>
<dbReference type="InterPro" id="IPR036890">
    <property type="entry name" value="HATPase_C_sf"/>
</dbReference>
<dbReference type="InterPro" id="IPR003594">
    <property type="entry name" value="HATPase_dom"/>
</dbReference>
<dbReference type="Pfam" id="PF06580">
    <property type="entry name" value="His_kinase"/>
    <property type="match status" value="1"/>
</dbReference>
<evidence type="ECO:0000259" key="3">
    <source>
        <dbReference type="Pfam" id="PF07883"/>
    </source>
</evidence>
<dbReference type="Gene3D" id="3.30.565.10">
    <property type="entry name" value="Histidine kinase-like ATPase, C-terminal domain"/>
    <property type="match status" value="1"/>
</dbReference>
<dbReference type="Gene3D" id="2.60.120.10">
    <property type="entry name" value="Jelly Rolls"/>
    <property type="match status" value="1"/>
</dbReference>
<evidence type="ECO:0000313" key="5">
    <source>
        <dbReference type="EMBL" id="MBC3898456.1"/>
    </source>
</evidence>
<evidence type="ECO:0000313" key="6">
    <source>
        <dbReference type="Proteomes" id="UP000622405"/>
    </source>
</evidence>
<dbReference type="SUPFAM" id="SSF51182">
    <property type="entry name" value="RmlC-like cupins"/>
    <property type="match status" value="1"/>
</dbReference>
<feature type="domain" description="PocR" evidence="4">
    <location>
        <begin position="138"/>
        <end position="232"/>
    </location>
</feature>
<dbReference type="EMBL" id="WJBE01000001">
    <property type="protein sequence ID" value="MBC3898456.1"/>
    <property type="molecule type" value="Genomic_DNA"/>
</dbReference>
<dbReference type="Pfam" id="PF02518">
    <property type="entry name" value="HATPase_c"/>
    <property type="match status" value="1"/>
</dbReference>
<dbReference type="InterPro" id="IPR011051">
    <property type="entry name" value="RmlC_Cupin_sf"/>
</dbReference>
<dbReference type="InterPro" id="IPR018771">
    <property type="entry name" value="PocR_dom"/>
</dbReference>